<keyword evidence="3" id="KW-0268">Exocytosis</keyword>
<keyword evidence="9" id="KW-1185">Reference proteome</keyword>
<dbReference type="GO" id="GO:0006887">
    <property type="term" value="P:exocytosis"/>
    <property type="evidence" value="ECO:0007669"/>
    <property type="project" value="UniProtKB-KW"/>
</dbReference>
<reference evidence="8 9" key="1">
    <citation type="journal article" date="2018" name="MBio">
        <title>Comparative Genomics Reveals the Core Gene Toolbox for the Fungus-Insect Symbiosis.</title>
        <authorList>
            <person name="Wang Y."/>
            <person name="Stata M."/>
            <person name="Wang W."/>
            <person name="Stajich J.E."/>
            <person name="White M.M."/>
            <person name="Moncalvo J.M."/>
        </authorList>
    </citation>
    <scope>NUCLEOTIDE SEQUENCE [LARGE SCALE GENOMIC DNA]</scope>
    <source>
        <strain evidence="8 9">SWE-8-4</strain>
    </source>
</reference>
<dbReference type="Pfam" id="PF07393">
    <property type="entry name" value="Sec10_HB"/>
    <property type="match status" value="1"/>
</dbReference>
<comment type="caution">
    <text evidence="8">The sequence shown here is derived from an EMBL/GenBank/DDBJ whole genome shotgun (WGS) entry which is preliminary data.</text>
</comment>
<proteinExistence type="inferred from homology"/>
<comment type="similarity">
    <text evidence="1">Belongs to the SEC10 family.</text>
</comment>
<keyword evidence="4 5" id="KW-0175">Coiled coil</keyword>
<feature type="coiled-coil region" evidence="5">
    <location>
        <begin position="223"/>
        <end position="250"/>
    </location>
</feature>
<organism evidence="8 9">
    <name type="scientific">Smittium simulii</name>
    <dbReference type="NCBI Taxonomy" id="133385"/>
    <lineage>
        <taxon>Eukaryota</taxon>
        <taxon>Fungi</taxon>
        <taxon>Fungi incertae sedis</taxon>
        <taxon>Zoopagomycota</taxon>
        <taxon>Kickxellomycotina</taxon>
        <taxon>Harpellomycetes</taxon>
        <taxon>Harpellales</taxon>
        <taxon>Legeriomycetaceae</taxon>
        <taxon>Smittium</taxon>
    </lineage>
</organism>
<dbReference type="GO" id="GO:0000145">
    <property type="term" value="C:exocyst"/>
    <property type="evidence" value="ECO:0007669"/>
    <property type="project" value="TreeGrafter"/>
</dbReference>
<accession>A0A2T9Z0L9</accession>
<keyword evidence="2" id="KW-0813">Transport</keyword>
<protein>
    <submittedName>
        <fullName evidence="8">Uncharacterized protein</fullName>
    </submittedName>
</protein>
<dbReference type="PANTHER" id="PTHR12100:SF0">
    <property type="entry name" value="EXOCYST COMPLEX COMPONENT 5"/>
    <property type="match status" value="1"/>
</dbReference>
<dbReference type="InterPro" id="IPR009976">
    <property type="entry name" value="Sec10-like"/>
</dbReference>
<evidence type="ECO:0000256" key="1">
    <source>
        <dbReference type="ARBA" id="ARBA00006572"/>
    </source>
</evidence>
<evidence type="ECO:0000313" key="8">
    <source>
        <dbReference type="EMBL" id="PVU98096.1"/>
    </source>
</evidence>
<gene>
    <name evidence="8" type="ORF">BB561_000111</name>
</gene>
<dbReference type="Pfam" id="PF20667">
    <property type="entry name" value="Sec10_N"/>
    <property type="match status" value="1"/>
</dbReference>
<feature type="domain" description="Exocyst complex component Sec10 N-terminal" evidence="7">
    <location>
        <begin position="212"/>
        <end position="324"/>
    </location>
</feature>
<evidence type="ECO:0000256" key="3">
    <source>
        <dbReference type="ARBA" id="ARBA00022483"/>
    </source>
</evidence>
<dbReference type="InterPro" id="IPR048625">
    <property type="entry name" value="Sec10_N"/>
</dbReference>
<dbReference type="Proteomes" id="UP000245383">
    <property type="component" value="Unassembled WGS sequence"/>
</dbReference>
<evidence type="ECO:0000259" key="7">
    <source>
        <dbReference type="Pfam" id="PF20667"/>
    </source>
</evidence>
<name>A0A2T9Z0L9_9FUNG</name>
<feature type="domain" description="Exocyst complex component Sec10-like alpha-helical bundle" evidence="6">
    <location>
        <begin position="334"/>
        <end position="844"/>
    </location>
</feature>
<dbReference type="EMBL" id="MBFR01000003">
    <property type="protein sequence ID" value="PVU98096.1"/>
    <property type="molecule type" value="Genomic_DNA"/>
</dbReference>
<dbReference type="OrthoDB" id="125856at2759"/>
<evidence type="ECO:0000256" key="2">
    <source>
        <dbReference type="ARBA" id="ARBA00022448"/>
    </source>
</evidence>
<evidence type="ECO:0000313" key="9">
    <source>
        <dbReference type="Proteomes" id="UP000245383"/>
    </source>
</evidence>
<dbReference type="InterPro" id="IPR048627">
    <property type="entry name" value="Sec10_HB"/>
</dbReference>
<dbReference type="AlphaFoldDB" id="A0A2T9Z0L9"/>
<dbReference type="GO" id="GO:0006893">
    <property type="term" value="P:Golgi to plasma membrane transport"/>
    <property type="evidence" value="ECO:0007669"/>
    <property type="project" value="TreeGrafter"/>
</dbReference>
<evidence type="ECO:0000256" key="5">
    <source>
        <dbReference type="SAM" id="Coils"/>
    </source>
</evidence>
<dbReference type="PANTHER" id="PTHR12100">
    <property type="entry name" value="SEC10"/>
    <property type="match status" value="1"/>
</dbReference>
<dbReference type="STRING" id="133385.A0A2T9Z0L9"/>
<evidence type="ECO:0000259" key="6">
    <source>
        <dbReference type="Pfam" id="PF07393"/>
    </source>
</evidence>
<sequence length="852" mass="95945">MNLEQKISTVSVKKEKGNSGEYSYSCLRCSLLGLLCSRHKPHCRTYGLNSEPSCSAQTSLNPSKAIADILIDSYLKHTKTKKNGDTAANVALESRDNLELPDASFIKSIYESISRHETSLSSEYSLIEGYDESVAISIVNFFKKKHKALKALKAREMAFNPYRDLGDLKDLVKGDFNEADFVQKITVKLAETTIKSNGGKNVIYFSLLSFNPKPYIRSFEYLIESFENMRVELDKEILQLENEVKQKEENHRKNIYKFKITTKTIGTSFEKFETELTEVSGNFVRVGEQLDRISREKSRSEEIKDLVRYFSDFANSEHTLIDDIRSGGYSGQLKTANILRKLNMIIAETEYSDHKHVLAKQNIERYSENFEKDFLGDFEKAYKEESINKMAIAAKTLVEFNGGLSVAKAYINQHPFFLENLIKEPEHDFENAGDRKASKMSNYLISPPKPDVFLEQIFEHTLNLVQGDWQTISIVFPNPAYILQMFIKRIFEQTIQSYLDKLLENAEKLSKHTFLRALASSHAATSQLIKKIKVFDFEVVTPHSIVLEADRSLLSFKGNDGNTENMFDVGTESGQFGFISSRYKRSDSRNMSFLYGENSLNKNSDKFEQTEMINAVAAMISGANKLNKIRKASDNADFDFADSTNINNNSLDSKANADSLDNFGVLSDALERCKDDLFIAFVGGGRYINAERTYLEKVFSDIISDFVQAKNDKKNVSKQQGIFGYFIYPPSGTPDISAGSLSTGVKQDFNADNIADYKPEAYEIHIEAVLALISVHSESISRAVEISKPLDLAATVVSLFKTLIDFIDNKYLSIGLNDCISEQKDDSKSEMTLPAAFNCLSVATQANADGTL</sequence>
<evidence type="ECO:0000256" key="4">
    <source>
        <dbReference type="ARBA" id="ARBA00023054"/>
    </source>
</evidence>